<accession>A0A4S3TNY4</accession>
<dbReference type="EMBL" id="RBZW01000035">
    <property type="protein sequence ID" value="THE64278.1"/>
    <property type="molecule type" value="Genomic_DNA"/>
</dbReference>
<gene>
    <name evidence="1" type="ORF">D8Y22_13685</name>
</gene>
<organism evidence="1 2">
    <name type="scientific">Salinadaptatus halalkaliphilus</name>
    <dbReference type="NCBI Taxonomy" id="2419781"/>
    <lineage>
        <taxon>Archaea</taxon>
        <taxon>Methanobacteriati</taxon>
        <taxon>Methanobacteriota</taxon>
        <taxon>Stenosarchaea group</taxon>
        <taxon>Halobacteria</taxon>
        <taxon>Halobacteriales</taxon>
        <taxon>Natrialbaceae</taxon>
        <taxon>Salinadaptatus</taxon>
    </lineage>
</organism>
<evidence type="ECO:0000313" key="2">
    <source>
        <dbReference type="Proteomes" id="UP000318864"/>
    </source>
</evidence>
<dbReference type="RefSeq" id="WP_141465247.1">
    <property type="nucleotide sequence ID" value="NZ_RBZW01000035.1"/>
</dbReference>
<evidence type="ECO:0000313" key="1">
    <source>
        <dbReference type="EMBL" id="THE64278.1"/>
    </source>
</evidence>
<keyword evidence="2" id="KW-1185">Reference proteome</keyword>
<name>A0A4S3TNY4_9EURY</name>
<dbReference type="OrthoDB" id="256261at2157"/>
<dbReference type="AlphaFoldDB" id="A0A4S3TNY4"/>
<reference evidence="1 2" key="1">
    <citation type="submission" date="2018-10" db="EMBL/GenBank/DDBJ databases">
        <title>Natronolimnobius sp. XQ-INN 246 isolated from Inner Mongolia Autonomous Region of China.</title>
        <authorList>
            <person name="Xue Q."/>
        </authorList>
    </citation>
    <scope>NUCLEOTIDE SEQUENCE [LARGE SCALE GENOMIC DNA]</scope>
    <source>
        <strain evidence="1 2">XQ-INN 246</strain>
    </source>
</reference>
<protein>
    <recommendedName>
        <fullName evidence="3">CRISPR system Cms protein Csm4</fullName>
    </recommendedName>
</protein>
<dbReference type="Proteomes" id="UP000318864">
    <property type="component" value="Unassembled WGS sequence"/>
</dbReference>
<proteinExistence type="predicted"/>
<sequence length="332" mass="36270">MTSIQQVLFELDGSYLGHPYFVTGNALFNAITRRVDDEAARALHVSHGVFVPGEYGEYPAAHSQSGYAGKLGQSLPDVETYDDLFVFRDVAQRWLLESRPRDAHNVHDLERHGDRVAFAPACFFGRPAEQRNSKRSVQWFVHCYLHTDRGTDDVLPLAEDVLDGIRVGGARNYGFGRLSLADSQIVDLDALDYGRLTDAASDAYVLELVSPYVLSSACPGADDQSVPWWWDASPETPPIGTGTVATDGRRDDGLRRRETRLVDGGETYRVETADHGQVVGYAGSEPVATAQNGVVRVGTHAKYGFGEFRLRPASVDRVPGRGAVEGVAGGEM</sequence>
<evidence type="ECO:0008006" key="3">
    <source>
        <dbReference type="Google" id="ProtNLM"/>
    </source>
</evidence>
<comment type="caution">
    <text evidence="1">The sequence shown here is derived from an EMBL/GenBank/DDBJ whole genome shotgun (WGS) entry which is preliminary data.</text>
</comment>